<accession>A0A1G1SW68</accession>
<feature type="region of interest" description="Disordered" evidence="1">
    <location>
        <begin position="782"/>
        <end position="801"/>
    </location>
</feature>
<gene>
    <name evidence="2" type="ORF">BEN49_13245</name>
</gene>
<evidence type="ECO:0000313" key="2">
    <source>
        <dbReference type="EMBL" id="OGX82853.1"/>
    </source>
</evidence>
<dbReference type="Proteomes" id="UP000177506">
    <property type="component" value="Unassembled WGS sequence"/>
</dbReference>
<dbReference type="GO" id="GO:0005886">
    <property type="term" value="C:plasma membrane"/>
    <property type="evidence" value="ECO:0007669"/>
    <property type="project" value="TreeGrafter"/>
</dbReference>
<evidence type="ECO:0000313" key="3">
    <source>
        <dbReference type="Proteomes" id="UP000177506"/>
    </source>
</evidence>
<keyword evidence="3" id="KW-1185">Reference proteome</keyword>
<proteinExistence type="predicted"/>
<dbReference type="PANTHER" id="PTHR30441">
    <property type="entry name" value="DUF748 DOMAIN-CONTAINING PROTEIN"/>
    <property type="match status" value="1"/>
</dbReference>
<dbReference type="PANTHER" id="PTHR30441:SF4">
    <property type="entry name" value="PROTEIN ASMA"/>
    <property type="match status" value="1"/>
</dbReference>
<name>A0A1G1SW68_9BACT</name>
<dbReference type="EMBL" id="MDZA01000424">
    <property type="protein sequence ID" value="OGX82853.1"/>
    <property type="molecule type" value="Genomic_DNA"/>
</dbReference>
<dbReference type="OrthoDB" id="843080at2"/>
<comment type="caution">
    <text evidence="2">The sequence shown here is derived from an EMBL/GenBank/DDBJ whole genome shotgun (WGS) entry which is preliminary data.</text>
</comment>
<reference evidence="2 3" key="1">
    <citation type="submission" date="2016-08" db="EMBL/GenBank/DDBJ databases">
        <title>Hymenobacter coccineus sp. nov., Hymenobacter lapidarius sp. nov. and Hymenobacter glacialis sp. nov., isolated from Antarctic soil.</title>
        <authorList>
            <person name="Sedlacek I."/>
            <person name="Kralova S."/>
            <person name="Kyrova K."/>
            <person name="Maslanova I."/>
            <person name="Stankova E."/>
            <person name="Vrbovska V."/>
            <person name="Nemec M."/>
            <person name="Bartak M."/>
            <person name="Svec P."/>
            <person name="Busse H.-J."/>
            <person name="Pantucek R."/>
        </authorList>
    </citation>
    <scope>NUCLEOTIDE SEQUENCE [LARGE SCALE GENOMIC DNA]</scope>
    <source>
        <strain evidence="2 3">CCM 8649</strain>
    </source>
</reference>
<organism evidence="2 3">
    <name type="scientific">Hymenobacter coccineus</name>
    <dbReference type="NCBI Taxonomy" id="1908235"/>
    <lineage>
        <taxon>Bacteria</taxon>
        <taxon>Pseudomonadati</taxon>
        <taxon>Bacteroidota</taxon>
        <taxon>Cytophagia</taxon>
        <taxon>Cytophagales</taxon>
        <taxon>Hymenobacteraceae</taxon>
        <taxon>Hymenobacter</taxon>
    </lineage>
</organism>
<dbReference type="AlphaFoldDB" id="A0A1G1SW68"/>
<dbReference type="RefSeq" id="WP_070746340.1">
    <property type="nucleotide sequence ID" value="NZ_MDZA01000424.1"/>
</dbReference>
<feature type="compositionally biased region" description="Basic residues" evidence="1">
    <location>
        <begin position="782"/>
        <end position="799"/>
    </location>
</feature>
<protein>
    <submittedName>
        <fullName evidence="2">Uncharacterized protein</fullName>
    </submittedName>
</protein>
<dbReference type="GO" id="GO:0090313">
    <property type="term" value="P:regulation of protein targeting to membrane"/>
    <property type="evidence" value="ECO:0007669"/>
    <property type="project" value="TreeGrafter"/>
</dbReference>
<sequence>MKKISLRVLLAGLLLVLLAAGGGAWLLGSRYGRALIAQRVRQQLAKNSDLVLGPFEVEFSLLRDFPHFTASLHHLALTDTAHGRAETVLRLARADARLELGPLLHGRVQVTRLTLTDGALREVVDSVGHSWGLRGKRRPGPGKAPALDLGLDSLIIRNFAIETRNDYIHSAIGSRVRVGRLAGRLAGGVLRVRGLLDGQLEFLKNPSGTLLAHEPVRARVRYHYTFRDRQGSFDDTRFTLNGDTVRLSGTHTVDPARPTGTQLDLRFAGNQPLLAVLNTALPPRLRPYLAGAVSPSKAQITYHILGQSGPTVRPRTLLSFKLRDASLAWPDSARRINHWDLAATYDNGPGHRPETTTLTLQRCRLYSPAGQLDVGLTLRNFRQPYVRGRLSGRTELPELAALLTPRGLWQARRGTAALNVTFQGLLRPPPNSTRLAALQRNLDVSGWVVLRNAELLLPARHARLAALNVRIGIADSVWRLSDASGVLDGMRFQASATTVHLLGYLTGQSATTTIRGDFAVDDLNVGRLRGLMRPPAGAPARPNARRRAQARAALMATLGTGLIPRGLRLSVALHCRRLLLPADTLSDLFVRVYHDGRQVRLQGLTGRIYGGEVQGNLAWPTDTAATDVAPINFQLSVHFGTLPYQQLLARLAPVRRPALGSPGYRKRAALPALRELLLTADGQLDCFIDAVRLPDGQSLRNLRLRLIKEDSLLDMPYLTVTVPQGGQGRASASAIVDDLRLTAAAADVSLRYATLDVQQLLKLLAALNPPDSLVTPAKRVARQAARTRRASGRTARGRPRTGSMLANGVLVATLHVQADQVRYAAVRGGQFRLAAQLRDGAARIDTASLNAFGGRVRLSGVLHTNLGRDHHPLHVQTSLEDIQLPAFFTVAQAMGLRVLGGDNIRGTVRLTGDLRTDLDATFLPGFDQTQAYLQADIRNLELINVGALTESLRFIRKERSGHLYFEPVRTQLILDRGELLIPGLELNSNLANMAVNGTYALDGRANLYVGANAIQALFGDNKKRIERIQNNQPLAPRPHPGLTYVNLRRASGEAKYHVRLFKKEEQRQQQDQLRLQARQFLVTQRLDTTLRLLP</sequence>
<evidence type="ECO:0000256" key="1">
    <source>
        <dbReference type="SAM" id="MobiDB-lite"/>
    </source>
</evidence>
<dbReference type="InterPro" id="IPR052894">
    <property type="entry name" value="AsmA-related"/>
</dbReference>